<evidence type="ECO:0000256" key="5">
    <source>
        <dbReference type="ARBA" id="ARBA00022989"/>
    </source>
</evidence>
<dbReference type="GO" id="GO:0015220">
    <property type="term" value="F:choline transmembrane transporter activity"/>
    <property type="evidence" value="ECO:0007669"/>
    <property type="project" value="TreeGrafter"/>
</dbReference>
<dbReference type="OrthoDB" id="9808638at2"/>
<evidence type="ECO:0000256" key="9">
    <source>
        <dbReference type="SAM" id="Phobius"/>
    </source>
</evidence>
<dbReference type="GO" id="GO:0005886">
    <property type="term" value="C:plasma membrane"/>
    <property type="evidence" value="ECO:0007669"/>
    <property type="project" value="UniProtKB-SubCell"/>
</dbReference>
<dbReference type="InterPro" id="IPR037185">
    <property type="entry name" value="EmrE-like"/>
</dbReference>
<keyword evidence="6 9" id="KW-0472">Membrane</keyword>
<dbReference type="RefSeq" id="WP_142897400.1">
    <property type="nucleotide sequence ID" value="NZ_ML660056.1"/>
</dbReference>
<dbReference type="Proteomes" id="UP000315252">
    <property type="component" value="Unassembled WGS sequence"/>
</dbReference>
<keyword evidence="2" id="KW-0813">Transport</keyword>
<evidence type="ECO:0000256" key="1">
    <source>
        <dbReference type="ARBA" id="ARBA00004651"/>
    </source>
</evidence>
<feature type="transmembrane region" description="Helical" evidence="9">
    <location>
        <begin position="84"/>
        <end position="103"/>
    </location>
</feature>
<dbReference type="InterPro" id="IPR000390">
    <property type="entry name" value="Small_drug/metabolite_transptr"/>
</dbReference>
<gene>
    <name evidence="10" type="ORF">FKG95_16060</name>
</gene>
<name>A0A545TPN1_9PROT</name>
<dbReference type="EMBL" id="VHSH01000005">
    <property type="protein sequence ID" value="TQV79176.1"/>
    <property type="molecule type" value="Genomic_DNA"/>
</dbReference>
<accession>A0A545TPN1</accession>
<protein>
    <submittedName>
        <fullName evidence="10">QacE family quaternary ammonium compound efflux SMR transporter</fullName>
    </submittedName>
</protein>
<keyword evidence="4 8" id="KW-0812">Transmembrane</keyword>
<comment type="caution">
    <text evidence="10">The sequence shown here is derived from an EMBL/GenBank/DDBJ whole genome shotgun (WGS) entry which is preliminary data.</text>
</comment>
<dbReference type="Gene3D" id="1.10.3730.20">
    <property type="match status" value="1"/>
</dbReference>
<evidence type="ECO:0000256" key="3">
    <source>
        <dbReference type="ARBA" id="ARBA00022475"/>
    </source>
</evidence>
<evidence type="ECO:0000256" key="2">
    <source>
        <dbReference type="ARBA" id="ARBA00022448"/>
    </source>
</evidence>
<evidence type="ECO:0000256" key="4">
    <source>
        <dbReference type="ARBA" id="ARBA00022692"/>
    </source>
</evidence>
<comment type="subcellular location">
    <subcellularLocation>
        <location evidence="1 8">Cell membrane</location>
        <topology evidence="1 8">Multi-pass membrane protein</topology>
    </subcellularLocation>
</comment>
<evidence type="ECO:0000313" key="10">
    <source>
        <dbReference type="EMBL" id="TQV79176.1"/>
    </source>
</evidence>
<dbReference type="GO" id="GO:0015199">
    <property type="term" value="F:amino-acid betaine transmembrane transporter activity"/>
    <property type="evidence" value="ECO:0007669"/>
    <property type="project" value="TreeGrafter"/>
</dbReference>
<dbReference type="GO" id="GO:1990961">
    <property type="term" value="P:xenobiotic detoxification by transmembrane export across the plasma membrane"/>
    <property type="evidence" value="ECO:0007669"/>
    <property type="project" value="UniProtKB-ARBA"/>
</dbReference>
<evidence type="ECO:0000256" key="7">
    <source>
        <dbReference type="ARBA" id="ARBA00038032"/>
    </source>
</evidence>
<feature type="transmembrane region" description="Helical" evidence="9">
    <location>
        <begin position="29"/>
        <end position="50"/>
    </location>
</feature>
<keyword evidence="3" id="KW-1003">Cell membrane</keyword>
<keyword evidence="11" id="KW-1185">Reference proteome</keyword>
<dbReference type="InterPro" id="IPR045324">
    <property type="entry name" value="Small_multidrug_res"/>
</dbReference>
<feature type="transmembrane region" description="Helical" evidence="9">
    <location>
        <begin position="57"/>
        <end position="78"/>
    </location>
</feature>
<comment type="similarity">
    <text evidence="7 8">Belongs to the drug/metabolite transporter (DMT) superfamily. Small multidrug resistance (SMR) (TC 2.A.7.1) family.</text>
</comment>
<proteinExistence type="inferred from homology"/>
<keyword evidence="5 9" id="KW-1133">Transmembrane helix</keyword>
<sequence length="109" mass="11443">MHWVYLSIAILAEVAGSAALKQSYGFTRMWPAVLAVTAFVTALFFLSLTLRVLPLGIAYAIWAGVGVVAVSLLGLVVFRQALDTPAMIGIALIVGGVIVINTLSDTTGH</sequence>
<dbReference type="GO" id="GO:0015297">
    <property type="term" value="F:antiporter activity"/>
    <property type="evidence" value="ECO:0007669"/>
    <property type="project" value="TreeGrafter"/>
</dbReference>
<organism evidence="10 11">
    <name type="scientific">Denitrobaculum tricleocarpae</name>
    <dbReference type="NCBI Taxonomy" id="2591009"/>
    <lineage>
        <taxon>Bacteria</taxon>
        <taxon>Pseudomonadati</taxon>
        <taxon>Pseudomonadota</taxon>
        <taxon>Alphaproteobacteria</taxon>
        <taxon>Rhodospirillales</taxon>
        <taxon>Rhodospirillaceae</taxon>
        <taxon>Denitrobaculum</taxon>
    </lineage>
</organism>
<dbReference type="PANTHER" id="PTHR30561:SF1">
    <property type="entry name" value="MULTIDRUG TRANSPORTER EMRE"/>
    <property type="match status" value="1"/>
</dbReference>
<dbReference type="Pfam" id="PF00893">
    <property type="entry name" value="Multi_Drug_Res"/>
    <property type="match status" value="1"/>
</dbReference>
<dbReference type="GO" id="GO:0031460">
    <property type="term" value="P:glycine betaine transport"/>
    <property type="evidence" value="ECO:0007669"/>
    <property type="project" value="TreeGrafter"/>
</dbReference>
<reference evidence="10 11" key="1">
    <citation type="submission" date="2019-06" db="EMBL/GenBank/DDBJ databases">
        <title>Whole genome sequence for Rhodospirillaceae sp. R148.</title>
        <authorList>
            <person name="Wang G."/>
        </authorList>
    </citation>
    <scope>NUCLEOTIDE SEQUENCE [LARGE SCALE GENOMIC DNA]</scope>
    <source>
        <strain evidence="10 11">R148</strain>
    </source>
</reference>
<dbReference type="PANTHER" id="PTHR30561">
    <property type="entry name" value="SMR FAMILY PROTON-DEPENDENT DRUG EFFLUX TRANSPORTER SUGE"/>
    <property type="match status" value="1"/>
</dbReference>
<dbReference type="SUPFAM" id="SSF103481">
    <property type="entry name" value="Multidrug resistance efflux transporter EmrE"/>
    <property type="match status" value="1"/>
</dbReference>
<dbReference type="AlphaFoldDB" id="A0A545TPN1"/>
<dbReference type="FunFam" id="1.10.3730.20:FF:000001">
    <property type="entry name" value="Quaternary ammonium compound resistance transporter SugE"/>
    <property type="match status" value="1"/>
</dbReference>
<evidence type="ECO:0000256" key="8">
    <source>
        <dbReference type="RuleBase" id="RU003942"/>
    </source>
</evidence>
<evidence type="ECO:0000256" key="6">
    <source>
        <dbReference type="ARBA" id="ARBA00023136"/>
    </source>
</evidence>
<evidence type="ECO:0000313" key="11">
    <source>
        <dbReference type="Proteomes" id="UP000315252"/>
    </source>
</evidence>